<dbReference type="PRINTS" id="PR00032">
    <property type="entry name" value="HTHARAC"/>
</dbReference>
<dbReference type="InterPro" id="IPR009057">
    <property type="entry name" value="Homeodomain-like_sf"/>
</dbReference>
<gene>
    <name evidence="5" type="ORF">DET61_12011</name>
</gene>
<dbReference type="AlphaFoldDB" id="A0A368X5B2"/>
<keyword evidence="1" id="KW-0805">Transcription regulation</keyword>
<organism evidence="5 6">
    <name type="scientific">Marinobacter nauticus</name>
    <name type="common">Marinobacter hydrocarbonoclasticus</name>
    <name type="synonym">Marinobacter aquaeolei</name>
    <dbReference type="NCBI Taxonomy" id="2743"/>
    <lineage>
        <taxon>Bacteria</taxon>
        <taxon>Pseudomonadati</taxon>
        <taxon>Pseudomonadota</taxon>
        <taxon>Gammaproteobacteria</taxon>
        <taxon>Pseudomonadales</taxon>
        <taxon>Marinobacteraceae</taxon>
        <taxon>Marinobacter</taxon>
    </lineage>
</organism>
<proteinExistence type="predicted"/>
<name>A0A368X5B2_MARNT</name>
<dbReference type="Gene3D" id="1.10.10.60">
    <property type="entry name" value="Homeodomain-like"/>
    <property type="match status" value="1"/>
</dbReference>
<keyword evidence="3" id="KW-0804">Transcription</keyword>
<dbReference type="GO" id="GO:0003700">
    <property type="term" value="F:DNA-binding transcription factor activity"/>
    <property type="evidence" value="ECO:0007669"/>
    <property type="project" value="InterPro"/>
</dbReference>
<keyword evidence="2" id="KW-0238">DNA-binding</keyword>
<evidence type="ECO:0000313" key="5">
    <source>
        <dbReference type="EMBL" id="RCW62889.1"/>
    </source>
</evidence>
<evidence type="ECO:0000256" key="2">
    <source>
        <dbReference type="ARBA" id="ARBA00023125"/>
    </source>
</evidence>
<dbReference type="PANTHER" id="PTHR47894:SF1">
    <property type="entry name" value="HTH-TYPE TRANSCRIPTIONAL REGULATOR VQSM"/>
    <property type="match status" value="1"/>
</dbReference>
<dbReference type="InterPro" id="IPR020449">
    <property type="entry name" value="Tscrpt_reg_AraC-type_HTH"/>
</dbReference>
<comment type="caution">
    <text evidence="5">The sequence shown here is derived from an EMBL/GenBank/DDBJ whole genome shotgun (WGS) entry which is preliminary data.</text>
</comment>
<evidence type="ECO:0000313" key="6">
    <source>
        <dbReference type="Proteomes" id="UP000253647"/>
    </source>
</evidence>
<evidence type="ECO:0000256" key="3">
    <source>
        <dbReference type="ARBA" id="ARBA00023163"/>
    </source>
</evidence>
<evidence type="ECO:0000256" key="1">
    <source>
        <dbReference type="ARBA" id="ARBA00023015"/>
    </source>
</evidence>
<dbReference type="SMART" id="SM00342">
    <property type="entry name" value="HTH_ARAC"/>
    <property type="match status" value="1"/>
</dbReference>
<accession>A0A368X5B2</accession>
<dbReference type="Pfam" id="PF12625">
    <property type="entry name" value="Arabinose_bd"/>
    <property type="match status" value="1"/>
</dbReference>
<dbReference type="PROSITE" id="PS01124">
    <property type="entry name" value="HTH_ARAC_FAMILY_2"/>
    <property type="match status" value="1"/>
</dbReference>
<sequence>MFIRISGQFTGILQLWLEQRGIHSSDLHSRLAQMAERETVPVEQWRSVLATAAALYPKPELGLEIGSHAKLRHIGVLGYLLLNCETLVDALQTYQLCERRFYSVDFCRLETVANGYRLAWPDRLGDENALFVQVALATLVTFMRQRFPDSCQLLRVDLTEQAPKDSAPYQVFFGCPVHFGSTMPGVTVDYALAAQGETSALQRAFHLVRKEQAEAVGAALVPNNAFLQQLQAILLKLIPESRVSLVQVAQEMGCSPRTLQRQLADYQYSYQVLLDAVREQLGCRYLKEGGLTFVEIAMLLGYSEQSAFSRAFKNWTGKTPRQYRKETLKKTS</sequence>
<dbReference type="InterPro" id="IPR018060">
    <property type="entry name" value="HTH_AraC"/>
</dbReference>
<dbReference type="PANTHER" id="PTHR47894">
    <property type="entry name" value="HTH-TYPE TRANSCRIPTIONAL REGULATOR GADX"/>
    <property type="match status" value="1"/>
</dbReference>
<dbReference type="RefSeq" id="WP_114435375.1">
    <property type="nucleotide sequence ID" value="NZ_QPJI01000020.1"/>
</dbReference>
<dbReference type="InterPro" id="IPR032687">
    <property type="entry name" value="AraC-type_N"/>
</dbReference>
<dbReference type="GO" id="GO:0005829">
    <property type="term" value="C:cytosol"/>
    <property type="evidence" value="ECO:0007669"/>
    <property type="project" value="TreeGrafter"/>
</dbReference>
<protein>
    <submittedName>
        <fullName evidence="5">AraC family transcriptional regulator</fullName>
    </submittedName>
</protein>
<dbReference type="SUPFAM" id="SSF46689">
    <property type="entry name" value="Homeodomain-like"/>
    <property type="match status" value="1"/>
</dbReference>
<dbReference type="Proteomes" id="UP000253647">
    <property type="component" value="Unassembled WGS sequence"/>
</dbReference>
<dbReference type="Pfam" id="PF12833">
    <property type="entry name" value="HTH_18"/>
    <property type="match status" value="1"/>
</dbReference>
<feature type="domain" description="HTH araC/xylS-type" evidence="4">
    <location>
        <begin position="228"/>
        <end position="326"/>
    </location>
</feature>
<evidence type="ECO:0000259" key="4">
    <source>
        <dbReference type="PROSITE" id="PS01124"/>
    </source>
</evidence>
<dbReference type="EMBL" id="QPJI01000020">
    <property type="protein sequence ID" value="RCW62889.1"/>
    <property type="molecule type" value="Genomic_DNA"/>
</dbReference>
<dbReference type="GO" id="GO:0000976">
    <property type="term" value="F:transcription cis-regulatory region binding"/>
    <property type="evidence" value="ECO:0007669"/>
    <property type="project" value="TreeGrafter"/>
</dbReference>
<reference evidence="5 6" key="1">
    <citation type="submission" date="2018-07" db="EMBL/GenBank/DDBJ databases">
        <title>Freshwater and sediment microbial communities from various areas in North America, analyzing microbe dynamics in response to fracking.</title>
        <authorList>
            <person name="Lamendella R."/>
        </authorList>
    </citation>
    <scope>NUCLEOTIDE SEQUENCE [LARGE SCALE GENOMIC DNA]</scope>
    <source>
        <strain evidence="5 6">105B</strain>
    </source>
</reference>